<dbReference type="Proteomes" id="UP000198825">
    <property type="component" value="Chromosome I"/>
</dbReference>
<gene>
    <name evidence="2" type="ORF">SAMN04488544_3305</name>
</gene>
<dbReference type="PANTHER" id="PTHR35007">
    <property type="entry name" value="INTEGRAL MEMBRANE PROTEIN-RELATED"/>
    <property type="match status" value="1"/>
</dbReference>
<accession>A0A1H2N4F3</accession>
<keyword evidence="3" id="KW-1185">Reference proteome</keyword>
<evidence type="ECO:0000313" key="3">
    <source>
        <dbReference type="Proteomes" id="UP000198825"/>
    </source>
</evidence>
<organism evidence="2 3">
    <name type="scientific">Microlunatus sagamiharensis</name>
    <dbReference type="NCBI Taxonomy" id="546874"/>
    <lineage>
        <taxon>Bacteria</taxon>
        <taxon>Bacillati</taxon>
        <taxon>Actinomycetota</taxon>
        <taxon>Actinomycetes</taxon>
        <taxon>Propionibacteriales</taxon>
        <taxon>Propionibacteriaceae</taxon>
        <taxon>Microlunatus</taxon>
    </lineage>
</organism>
<dbReference type="PANTHER" id="PTHR35007:SF1">
    <property type="entry name" value="PILUS ASSEMBLY PROTEIN"/>
    <property type="match status" value="1"/>
</dbReference>
<sequence>MTPGWALLAGVLVAAGLVAVVAGVRRSTPGLRAALERVDGADGVVEVDGEAAPPGSRSERWGALLQRHTPVGLTGRQRRALRLQDKSVAEFYADKLVMAVIGAVLPALLGSGLSWALLGHVSAVPALAAVLGGVLGFFVPDLLLLRSATGTRTSALEALLVYVDLVTLERLANASAPQALVRAAGLSQVPLFVQIRTALERATLEQQSPYAELRRLAETLDLPELADIADVMQLDETGAALSGTLRARVRELRDAHLTAEQIRASADAEGMTIYMTLPAMAFGLILLTAALLQIVLG</sequence>
<protein>
    <recommendedName>
        <fullName evidence="4">Type II secretion system (T2SS), protein F</fullName>
    </recommendedName>
</protein>
<keyword evidence="1" id="KW-0472">Membrane</keyword>
<feature type="transmembrane region" description="Helical" evidence="1">
    <location>
        <begin position="6"/>
        <end position="24"/>
    </location>
</feature>
<evidence type="ECO:0000256" key="1">
    <source>
        <dbReference type="SAM" id="Phobius"/>
    </source>
</evidence>
<feature type="transmembrane region" description="Helical" evidence="1">
    <location>
        <begin position="96"/>
        <end position="118"/>
    </location>
</feature>
<dbReference type="AlphaFoldDB" id="A0A1H2N4F3"/>
<keyword evidence="1" id="KW-0812">Transmembrane</keyword>
<keyword evidence="1" id="KW-1133">Transmembrane helix</keyword>
<evidence type="ECO:0008006" key="4">
    <source>
        <dbReference type="Google" id="ProtNLM"/>
    </source>
</evidence>
<evidence type="ECO:0000313" key="2">
    <source>
        <dbReference type="EMBL" id="SDV00367.1"/>
    </source>
</evidence>
<name>A0A1H2N4F3_9ACTN</name>
<feature type="transmembrane region" description="Helical" evidence="1">
    <location>
        <begin position="124"/>
        <end position="145"/>
    </location>
</feature>
<reference evidence="3" key="1">
    <citation type="submission" date="2016-10" db="EMBL/GenBank/DDBJ databases">
        <authorList>
            <person name="Varghese N."/>
            <person name="Submissions S."/>
        </authorList>
    </citation>
    <scope>NUCLEOTIDE SEQUENCE [LARGE SCALE GENOMIC DNA]</scope>
    <source>
        <strain evidence="3">DSM 21743</strain>
    </source>
</reference>
<proteinExistence type="predicted"/>
<dbReference type="EMBL" id="LT629799">
    <property type="protein sequence ID" value="SDV00367.1"/>
    <property type="molecule type" value="Genomic_DNA"/>
</dbReference>
<dbReference type="STRING" id="546874.SAMN04488544_3305"/>
<feature type="transmembrane region" description="Helical" evidence="1">
    <location>
        <begin position="273"/>
        <end position="296"/>
    </location>
</feature>